<feature type="chain" id="PRO_5026686345" evidence="1">
    <location>
        <begin position="34"/>
        <end position="160"/>
    </location>
</feature>
<name>A0A6P2CRX0_9BACT</name>
<feature type="signal peptide" evidence="1">
    <location>
        <begin position="1"/>
        <end position="33"/>
    </location>
</feature>
<organism evidence="2 3">
    <name type="scientific">Gemmata massiliana</name>
    <dbReference type="NCBI Taxonomy" id="1210884"/>
    <lineage>
        <taxon>Bacteria</taxon>
        <taxon>Pseudomonadati</taxon>
        <taxon>Planctomycetota</taxon>
        <taxon>Planctomycetia</taxon>
        <taxon>Gemmatales</taxon>
        <taxon>Gemmataceae</taxon>
        <taxon>Gemmata</taxon>
    </lineage>
</organism>
<protein>
    <submittedName>
        <fullName evidence="2">Uncharacterized protein</fullName>
    </submittedName>
</protein>
<evidence type="ECO:0000256" key="1">
    <source>
        <dbReference type="SAM" id="SignalP"/>
    </source>
</evidence>
<proteinExistence type="predicted"/>
<keyword evidence="1" id="KW-0732">Signal</keyword>
<dbReference type="AlphaFoldDB" id="A0A6P2CRX0"/>
<keyword evidence="3" id="KW-1185">Reference proteome</keyword>
<evidence type="ECO:0000313" key="2">
    <source>
        <dbReference type="EMBL" id="VTR91337.1"/>
    </source>
</evidence>
<sequence length="160" mass="17391">MFATLTATARPRLIATAAVLACFALLASQTTLARSVGADVWNVPELQSQLEESTEKRGQLDAQGDVIMRRIVVKEALIDDLLAGRTTLAEVTEKFTELNAPRAEYQTLIRVTYPGATDQEKAARNVISFALLRAPAGARADLAERLEDELQELIALSATH</sequence>
<reference evidence="2 3" key="1">
    <citation type="submission" date="2019-05" db="EMBL/GenBank/DDBJ databases">
        <authorList>
            <consortium name="Science for Life Laboratories"/>
        </authorList>
    </citation>
    <scope>NUCLEOTIDE SEQUENCE [LARGE SCALE GENOMIC DNA]</scope>
    <source>
        <strain evidence="2">Soil9</strain>
    </source>
</reference>
<dbReference type="RefSeq" id="WP_162666345.1">
    <property type="nucleotide sequence ID" value="NZ_LR593886.1"/>
</dbReference>
<evidence type="ECO:0000313" key="3">
    <source>
        <dbReference type="Proteomes" id="UP000464178"/>
    </source>
</evidence>
<dbReference type="EMBL" id="LR593886">
    <property type="protein sequence ID" value="VTR91337.1"/>
    <property type="molecule type" value="Genomic_DNA"/>
</dbReference>
<dbReference type="Proteomes" id="UP000464178">
    <property type="component" value="Chromosome"/>
</dbReference>
<dbReference type="KEGG" id="gms:SOIL9_63770"/>
<gene>
    <name evidence="2" type="ORF">SOIL9_63770</name>
</gene>
<accession>A0A6P2CRX0</accession>